<dbReference type="InterPro" id="IPR010753">
    <property type="entry name" value="DUF1330"/>
</dbReference>
<accession>A0ABW3W209</accession>
<dbReference type="SUPFAM" id="SSF54909">
    <property type="entry name" value="Dimeric alpha+beta barrel"/>
    <property type="match status" value="1"/>
</dbReference>
<dbReference type="InterPro" id="IPR011008">
    <property type="entry name" value="Dimeric_a/b-barrel"/>
</dbReference>
<dbReference type="Proteomes" id="UP001597229">
    <property type="component" value="Unassembled WGS sequence"/>
</dbReference>
<evidence type="ECO:0000259" key="1">
    <source>
        <dbReference type="Pfam" id="PF07045"/>
    </source>
</evidence>
<dbReference type="EMBL" id="JBHTLX010000020">
    <property type="protein sequence ID" value="MFD1249252.1"/>
    <property type="molecule type" value="Genomic_DNA"/>
</dbReference>
<reference evidence="3" key="1">
    <citation type="journal article" date="2019" name="Int. J. Syst. Evol. Microbiol.">
        <title>The Global Catalogue of Microorganisms (GCM) 10K type strain sequencing project: providing services to taxonomists for standard genome sequencing and annotation.</title>
        <authorList>
            <consortium name="The Broad Institute Genomics Platform"/>
            <consortium name="The Broad Institute Genome Sequencing Center for Infectious Disease"/>
            <person name="Wu L."/>
            <person name="Ma J."/>
        </authorList>
    </citation>
    <scope>NUCLEOTIDE SEQUENCE [LARGE SCALE GENOMIC DNA]</scope>
    <source>
        <strain evidence="3">CCUG 52478</strain>
    </source>
</reference>
<evidence type="ECO:0000313" key="2">
    <source>
        <dbReference type="EMBL" id="MFD1249252.1"/>
    </source>
</evidence>
<gene>
    <name evidence="2" type="ORF">ACFQ3F_15750</name>
</gene>
<evidence type="ECO:0000313" key="3">
    <source>
        <dbReference type="Proteomes" id="UP001597229"/>
    </source>
</evidence>
<proteinExistence type="predicted"/>
<organism evidence="2 3">
    <name type="scientific">Nocardioides ginsengisoli</name>
    <dbReference type="NCBI Taxonomy" id="363868"/>
    <lineage>
        <taxon>Bacteria</taxon>
        <taxon>Bacillati</taxon>
        <taxon>Actinomycetota</taxon>
        <taxon>Actinomycetes</taxon>
        <taxon>Propionibacteriales</taxon>
        <taxon>Nocardioidaceae</taxon>
        <taxon>Nocardioides</taxon>
    </lineage>
</organism>
<dbReference type="Pfam" id="PF07045">
    <property type="entry name" value="DUF1330"/>
    <property type="match status" value="1"/>
</dbReference>
<keyword evidence="3" id="KW-1185">Reference proteome</keyword>
<dbReference type="RefSeq" id="WP_367921742.1">
    <property type="nucleotide sequence ID" value="NZ_BAABAC010000049.1"/>
</dbReference>
<comment type="caution">
    <text evidence="2">The sequence shown here is derived from an EMBL/GenBank/DDBJ whole genome shotgun (WGS) entry which is preliminary data.</text>
</comment>
<name>A0ABW3W209_9ACTN</name>
<sequence length="99" mass="11192">MTAYVAAQFTIHDQERYLRYARAFAATMEGYDGELLAADVAPERLEGEWPHRKFVLIRFRDAEEARRWATSPAYQEISKDRVAATVGTTLLVRGLDAAA</sequence>
<dbReference type="PANTHER" id="PTHR41521">
    <property type="match status" value="1"/>
</dbReference>
<protein>
    <submittedName>
        <fullName evidence="2">DUF1330 domain-containing protein</fullName>
    </submittedName>
</protein>
<dbReference type="Gene3D" id="3.30.70.100">
    <property type="match status" value="1"/>
</dbReference>
<feature type="domain" description="DUF1330" evidence="1">
    <location>
        <begin position="2"/>
        <end position="94"/>
    </location>
</feature>
<dbReference type="PANTHER" id="PTHR41521:SF4">
    <property type="entry name" value="BLR0684 PROTEIN"/>
    <property type="match status" value="1"/>
</dbReference>